<keyword evidence="5" id="KW-1185">Reference proteome</keyword>
<sequence length="287" mass="31679">MPSEAERADLGSFIYEKAVEWVILTPTVLRTLDAHSPQMATVKTIMSCGERVDLNTVNDWAPSCRFVNEYGPSEVSGRCILQELTAFSPFPQSIGKPVDCAAWIVSLETPMKLAPIGTIGEILVEGPGVAREYLDDEALTGASFVPRPSWLPSSRESRYYRTGDTAKYNADGSMTFTGRRDGQVKIRGQRFELGEVERALVRVSGVREAVVCIQPRHDDGNVLTAVISLADAQLQDTAKHLQGSAKQAIRQVSLRTGYNLSKRLRSIRDYVSDLLPSYMIPTAWLVV</sequence>
<dbReference type="PANTHER" id="PTHR45527:SF12">
    <property type="entry name" value="NONRIBOSOMAL PEPTIDE SYNTHETASE IVOA"/>
    <property type="match status" value="1"/>
</dbReference>
<protein>
    <recommendedName>
        <fullName evidence="3">AMP-dependent synthetase/ligase domain-containing protein</fullName>
    </recommendedName>
</protein>
<dbReference type="PANTHER" id="PTHR45527">
    <property type="entry name" value="NONRIBOSOMAL PEPTIDE SYNTHETASE"/>
    <property type="match status" value="1"/>
</dbReference>
<accession>A0A9W4WGA3</accession>
<evidence type="ECO:0000313" key="4">
    <source>
        <dbReference type="EMBL" id="CAI0651029.1"/>
    </source>
</evidence>
<dbReference type="GO" id="GO:0031177">
    <property type="term" value="F:phosphopantetheine binding"/>
    <property type="evidence" value="ECO:0007669"/>
    <property type="project" value="TreeGrafter"/>
</dbReference>
<feature type="domain" description="AMP-dependent synthetase/ligase" evidence="3">
    <location>
        <begin position="13"/>
        <end position="134"/>
    </location>
</feature>
<dbReference type="GO" id="GO:0044550">
    <property type="term" value="P:secondary metabolite biosynthetic process"/>
    <property type="evidence" value="ECO:0007669"/>
    <property type="project" value="TreeGrafter"/>
</dbReference>
<dbReference type="InterPro" id="IPR042099">
    <property type="entry name" value="ANL_N_sf"/>
</dbReference>
<dbReference type="AlphaFoldDB" id="A0A9W4WGA3"/>
<gene>
    <name evidence="4" type="ORF">CGXH109_LOCUS102077</name>
</gene>
<comment type="caution">
    <text evidence="4">The sequence shown here is derived from an EMBL/GenBank/DDBJ whole genome shotgun (WGS) entry which is preliminary data.</text>
</comment>
<dbReference type="EMBL" id="CAMGZC010000987">
    <property type="protein sequence ID" value="CAI0651029.1"/>
    <property type="molecule type" value="Genomic_DNA"/>
</dbReference>
<name>A0A9W4WGA3_9PEZI</name>
<evidence type="ECO:0000313" key="5">
    <source>
        <dbReference type="Proteomes" id="UP001152533"/>
    </source>
</evidence>
<dbReference type="Gene3D" id="3.40.50.12780">
    <property type="entry name" value="N-terminal domain of ligase-like"/>
    <property type="match status" value="1"/>
</dbReference>
<evidence type="ECO:0000256" key="2">
    <source>
        <dbReference type="ARBA" id="ARBA00022553"/>
    </source>
</evidence>
<dbReference type="Gene3D" id="3.30.300.30">
    <property type="match status" value="1"/>
</dbReference>
<dbReference type="GO" id="GO:0043041">
    <property type="term" value="P:amino acid activation for nonribosomal peptide biosynthetic process"/>
    <property type="evidence" value="ECO:0007669"/>
    <property type="project" value="TreeGrafter"/>
</dbReference>
<dbReference type="Proteomes" id="UP001152533">
    <property type="component" value="Unassembled WGS sequence"/>
</dbReference>
<dbReference type="Pfam" id="PF00501">
    <property type="entry name" value="AMP-binding"/>
    <property type="match status" value="1"/>
</dbReference>
<proteinExistence type="predicted"/>
<dbReference type="InterPro" id="IPR000873">
    <property type="entry name" value="AMP-dep_synth/lig_dom"/>
</dbReference>
<dbReference type="GO" id="GO:0005737">
    <property type="term" value="C:cytoplasm"/>
    <property type="evidence" value="ECO:0007669"/>
    <property type="project" value="TreeGrafter"/>
</dbReference>
<evidence type="ECO:0000259" key="3">
    <source>
        <dbReference type="Pfam" id="PF00501"/>
    </source>
</evidence>
<dbReference type="SUPFAM" id="SSF56801">
    <property type="entry name" value="Acetyl-CoA synthetase-like"/>
    <property type="match status" value="1"/>
</dbReference>
<keyword evidence="2" id="KW-0597">Phosphoprotein</keyword>
<reference evidence="4" key="1">
    <citation type="submission" date="2022-08" db="EMBL/GenBank/DDBJ databases">
        <authorList>
            <person name="Giroux E."/>
            <person name="Giroux E."/>
        </authorList>
    </citation>
    <scope>NUCLEOTIDE SEQUENCE</scope>
    <source>
        <strain evidence="4">H1091258</strain>
    </source>
</reference>
<dbReference type="InterPro" id="IPR045851">
    <property type="entry name" value="AMP-bd_C_sf"/>
</dbReference>
<keyword evidence="1" id="KW-0596">Phosphopantetheine</keyword>
<evidence type="ECO:0000256" key="1">
    <source>
        <dbReference type="ARBA" id="ARBA00022450"/>
    </source>
</evidence>
<organism evidence="4 5">
    <name type="scientific">Colletotrichum noveboracense</name>
    <dbReference type="NCBI Taxonomy" id="2664923"/>
    <lineage>
        <taxon>Eukaryota</taxon>
        <taxon>Fungi</taxon>
        <taxon>Dikarya</taxon>
        <taxon>Ascomycota</taxon>
        <taxon>Pezizomycotina</taxon>
        <taxon>Sordariomycetes</taxon>
        <taxon>Hypocreomycetidae</taxon>
        <taxon>Glomerellales</taxon>
        <taxon>Glomerellaceae</taxon>
        <taxon>Colletotrichum</taxon>
        <taxon>Colletotrichum gloeosporioides species complex</taxon>
    </lineage>
</organism>